<dbReference type="EnsemblMetazoa" id="PHUM496400-RA">
    <property type="protein sequence ID" value="PHUM496400-PA"/>
    <property type="gene ID" value="PHUM496400"/>
</dbReference>
<sequence>METFKKTYYLGGPPKSSHDEKAEEKRKQYKVKEMKTQTTTATTATATATSLQEKKLMQAKQLLAHLKCVSKMRKITSSDVQNFECLKSRKTGREKRESKGFDKKFNSFQQYVTTL</sequence>
<gene>
    <name evidence="3" type="primary">8236171</name>
    <name evidence="2" type="ORF">Phum_PHUM496400</name>
</gene>
<dbReference type="RefSeq" id="XP_002430720.1">
    <property type="nucleotide sequence ID" value="XM_002430675.1"/>
</dbReference>
<dbReference type="EMBL" id="DS235829">
    <property type="protein sequence ID" value="EEB17982.1"/>
    <property type="molecule type" value="Genomic_DNA"/>
</dbReference>
<dbReference type="KEGG" id="phu:Phum_PHUM496400"/>
<dbReference type="InParanoid" id="E0VX76"/>
<dbReference type="AlphaFoldDB" id="E0VX76"/>
<keyword evidence="4" id="KW-1185">Reference proteome</keyword>
<protein>
    <submittedName>
        <fullName evidence="2 3">Uncharacterized protein</fullName>
    </submittedName>
</protein>
<evidence type="ECO:0000313" key="3">
    <source>
        <dbReference type="EnsemblMetazoa" id="PHUM496400-PA"/>
    </source>
</evidence>
<evidence type="ECO:0000313" key="4">
    <source>
        <dbReference type="Proteomes" id="UP000009046"/>
    </source>
</evidence>
<feature type="region of interest" description="Disordered" evidence="1">
    <location>
        <begin position="1"/>
        <end position="36"/>
    </location>
</feature>
<dbReference type="CTD" id="8236171"/>
<evidence type="ECO:0000313" key="2">
    <source>
        <dbReference type="EMBL" id="EEB17982.1"/>
    </source>
</evidence>
<dbReference type="GeneID" id="8236171"/>
<organism>
    <name type="scientific">Pediculus humanus subsp. corporis</name>
    <name type="common">Body louse</name>
    <dbReference type="NCBI Taxonomy" id="121224"/>
    <lineage>
        <taxon>Eukaryota</taxon>
        <taxon>Metazoa</taxon>
        <taxon>Ecdysozoa</taxon>
        <taxon>Arthropoda</taxon>
        <taxon>Hexapoda</taxon>
        <taxon>Insecta</taxon>
        <taxon>Pterygota</taxon>
        <taxon>Neoptera</taxon>
        <taxon>Paraneoptera</taxon>
        <taxon>Psocodea</taxon>
        <taxon>Troctomorpha</taxon>
        <taxon>Phthiraptera</taxon>
        <taxon>Anoplura</taxon>
        <taxon>Pediculidae</taxon>
        <taxon>Pediculus</taxon>
    </lineage>
</organism>
<proteinExistence type="predicted"/>
<reference evidence="2" key="2">
    <citation type="submission" date="2007-04" db="EMBL/GenBank/DDBJ databases">
        <title>The genome of the human body louse.</title>
        <authorList>
            <consortium name="The Human Body Louse Genome Consortium"/>
            <person name="Kirkness E."/>
            <person name="Walenz B."/>
            <person name="Hass B."/>
            <person name="Bruggner R."/>
            <person name="Strausberg R."/>
        </authorList>
    </citation>
    <scope>NUCLEOTIDE SEQUENCE</scope>
    <source>
        <strain evidence="2">USDA</strain>
    </source>
</reference>
<reference evidence="3" key="3">
    <citation type="submission" date="2020-05" db="UniProtKB">
        <authorList>
            <consortium name="EnsemblMetazoa"/>
        </authorList>
    </citation>
    <scope>IDENTIFICATION</scope>
    <source>
        <strain evidence="3">USDA</strain>
    </source>
</reference>
<feature type="compositionally biased region" description="Basic and acidic residues" evidence="1">
    <location>
        <begin position="16"/>
        <end position="35"/>
    </location>
</feature>
<dbReference type="VEuPathDB" id="VectorBase:PHUM496400"/>
<dbReference type="EMBL" id="AAZO01006015">
    <property type="status" value="NOT_ANNOTATED_CDS"/>
    <property type="molecule type" value="Genomic_DNA"/>
</dbReference>
<name>E0VX76_PEDHC</name>
<dbReference type="Proteomes" id="UP000009046">
    <property type="component" value="Unassembled WGS sequence"/>
</dbReference>
<evidence type="ECO:0000256" key="1">
    <source>
        <dbReference type="SAM" id="MobiDB-lite"/>
    </source>
</evidence>
<reference evidence="2" key="1">
    <citation type="submission" date="2007-04" db="EMBL/GenBank/DDBJ databases">
        <title>Annotation of Pediculus humanus corporis strain USDA.</title>
        <authorList>
            <person name="Kirkness E."/>
            <person name="Hannick L."/>
            <person name="Hass B."/>
            <person name="Bruggner R."/>
            <person name="Lawson D."/>
            <person name="Bidwell S."/>
            <person name="Joardar V."/>
            <person name="Caler E."/>
            <person name="Walenz B."/>
            <person name="Inman J."/>
            <person name="Schobel S."/>
            <person name="Galinsky K."/>
            <person name="Amedeo P."/>
            <person name="Strausberg R."/>
        </authorList>
    </citation>
    <scope>NUCLEOTIDE SEQUENCE</scope>
    <source>
        <strain evidence="2">USDA</strain>
    </source>
</reference>
<dbReference type="HOGENOM" id="CLU_2111782_0_0_1"/>
<accession>E0VX76</accession>